<dbReference type="EMBL" id="JAGGKG010000014">
    <property type="protein sequence ID" value="MBP1906271.1"/>
    <property type="molecule type" value="Genomic_DNA"/>
</dbReference>
<keyword evidence="3" id="KW-1003">Cell membrane</keyword>
<dbReference type="InterPro" id="IPR023408">
    <property type="entry name" value="MscS_beta-dom_sf"/>
</dbReference>
<comment type="subcellular location">
    <subcellularLocation>
        <location evidence="1">Cell membrane</location>
        <topology evidence="1">Multi-pass membrane protein</topology>
    </subcellularLocation>
</comment>
<feature type="transmembrane region" description="Helical" evidence="7">
    <location>
        <begin position="81"/>
        <end position="107"/>
    </location>
</feature>
<dbReference type="Gene3D" id="3.30.70.100">
    <property type="match status" value="1"/>
</dbReference>
<evidence type="ECO:0000256" key="7">
    <source>
        <dbReference type="SAM" id="Phobius"/>
    </source>
</evidence>
<dbReference type="InterPro" id="IPR045276">
    <property type="entry name" value="YbiO_bact"/>
</dbReference>
<organism evidence="10 11">
    <name type="scientific">Paenibacillus turicensis</name>
    <dbReference type="NCBI Taxonomy" id="160487"/>
    <lineage>
        <taxon>Bacteria</taxon>
        <taxon>Bacillati</taxon>
        <taxon>Bacillota</taxon>
        <taxon>Bacilli</taxon>
        <taxon>Bacillales</taxon>
        <taxon>Paenibacillaceae</taxon>
        <taxon>Paenibacillus</taxon>
    </lineage>
</organism>
<evidence type="ECO:0000256" key="1">
    <source>
        <dbReference type="ARBA" id="ARBA00004651"/>
    </source>
</evidence>
<keyword evidence="5 7" id="KW-1133">Transmembrane helix</keyword>
<dbReference type="Gene3D" id="1.10.287.1260">
    <property type="match status" value="1"/>
</dbReference>
<keyword evidence="4 7" id="KW-0812">Transmembrane</keyword>
<evidence type="ECO:0000256" key="3">
    <source>
        <dbReference type="ARBA" id="ARBA00022475"/>
    </source>
</evidence>
<dbReference type="Pfam" id="PF00924">
    <property type="entry name" value="MS_channel_2nd"/>
    <property type="match status" value="1"/>
</dbReference>
<dbReference type="Pfam" id="PF21088">
    <property type="entry name" value="MS_channel_1st"/>
    <property type="match status" value="1"/>
</dbReference>
<evidence type="ECO:0000256" key="6">
    <source>
        <dbReference type="ARBA" id="ARBA00023136"/>
    </source>
</evidence>
<accession>A0ABS4FUL5</accession>
<gene>
    <name evidence="10" type="ORF">J2Z32_002920</name>
</gene>
<evidence type="ECO:0000313" key="10">
    <source>
        <dbReference type="EMBL" id="MBP1906271.1"/>
    </source>
</evidence>
<keyword evidence="6 7" id="KW-0472">Membrane</keyword>
<dbReference type="Gene3D" id="2.30.30.60">
    <property type="match status" value="1"/>
</dbReference>
<evidence type="ECO:0000259" key="8">
    <source>
        <dbReference type="Pfam" id="PF00924"/>
    </source>
</evidence>
<proteinExistence type="inferred from homology"/>
<dbReference type="SUPFAM" id="SSF50182">
    <property type="entry name" value="Sm-like ribonucleoproteins"/>
    <property type="match status" value="1"/>
</dbReference>
<comment type="similarity">
    <text evidence="2">Belongs to the MscS (TC 1.A.23) family.</text>
</comment>
<feature type="domain" description="Mechanosensitive ion channel MscS" evidence="8">
    <location>
        <begin position="134"/>
        <end position="197"/>
    </location>
</feature>
<dbReference type="SUPFAM" id="SSF82861">
    <property type="entry name" value="Mechanosensitive channel protein MscS (YggB), transmembrane region"/>
    <property type="match status" value="1"/>
</dbReference>
<dbReference type="RefSeq" id="WP_210089869.1">
    <property type="nucleotide sequence ID" value="NZ_JAGGKG010000014.1"/>
</dbReference>
<evidence type="ECO:0000259" key="9">
    <source>
        <dbReference type="Pfam" id="PF21088"/>
    </source>
</evidence>
<reference evidence="10 11" key="1">
    <citation type="submission" date="2021-03" db="EMBL/GenBank/DDBJ databases">
        <title>Genomic Encyclopedia of Type Strains, Phase IV (KMG-IV): sequencing the most valuable type-strain genomes for metagenomic binning, comparative biology and taxonomic classification.</title>
        <authorList>
            <person name="Goeker M."/>
        </authorList>
    </citation>
    <scope>NUCLEOTIDE SEQUENCE [LARGE SCALE GENOMIC DNA]</scope>
    <source>
        <strain evidence="10 11">DSM 14349</strain>
    </source>
</reference>
<keyword evidence="11" id="KW-1185">Reference proteome</keyword>
<dbReference type="InterPro" id="IPR049142">
    <property type="entry name" value="MS_channel_1st"/>
</dbReference>
<comment type="caution">
    <text evidence="10">The sequence shown here is derived from an EMBL/GenBank/DDBJ whole genome shotgun (WGS) entry which is preliminary data.</text>
</comment>
<evidence type="ECO:0000256" key="5">
    <source>
        <dbReference type="ARBA" id="ARBA00022989"/>
    </source>
</evidence>
<dbReference type="PANTHER" id="PTHR30460:SF0">
    <property type="entry name" value="MODERATE CONDUCTANCE MECHANOSENSITIVE CHANNEL YBIO"/>
    <property type="match status" value="1"/>
</dbReference>
<protein>
    <submittedName>
        <fullName evidence="10">Small conductance mechanosensitive channel</fullName>
    </submittedName>
</protein>
<dbReference type="InterPro" id="IPR006685">
    <property type="entry name" value="MscS_channel_2nd"/>
</dbReference>
<dbReference type="PANTHER" id="PTHR30460">
    <property type="entry name" value="MODERATE CONDUCTANCE MECHANOSENSITIVE CHANNEL YBIO"/>
    <property type="match status" value="1"/>
</dbReference>
<sequence length="289" mass="32383">MYKLLSSGTDGADPLNEVTKWSDTLFKSFTNAEMWERIMFSSLRIVLIFILTRIAIRIIYKVIDRSLKRKDKSRLKMNRRRFVTLGKLLKNVTSIVSNLIMVMLIFGEFGFDVRPLLAGASVLGLAIGFGAQSLVKDVMTGFFIILEDQFAVGDVIQTGTLRGTVEMIGLRSTRLVSSTGEVHIIPNGIFTNVTNYSVGNSVAIVDVPFSTDKQYEETTALMKKAMQKLAEENEYITEMPTVLGIQTLSTTEFMLRIMCKCPVGAKSEIERLIHKYVKQALEQQAEVSV</sequence>
<name>A0ABS4FUL5_9BACL</name>
<feature type="transmembrane region" description="Helical" evidence="7">
    <location>
        <begin position="113"/>
        <end position="135"/>
    </location>
</feature>
<dbReference type="InterPro" id="IPR011014">
    <property type="entry name" value="MscS_channel_TM-2"/>
</dbReference>
<dbReference type="InterPro" id="IPR010920">
    <property type="entry name" value="LSM_dom_sf"/>
</dbReference>
<evidence type="ECO:0000256" key="4">
    <source>
        <dbReference type="ARBA" id="ARBA00022692"/>
    </source>
</evidence>
<evidence type="ECO:0000313" key="11">
    <source>
        <dbReference type="Proteomes" id="UP001519272"/>
    </source>
</evidence>
<feature type="domain" description="Mechanosensitive ion channel transmembrane helices 2/3" evidence="9">
    <location>
        <begin position="92"/>
        <end position="132"/>
    </location>
</feature>
<feature type="transmembrane region" description="Helical" evidence="7">
    <location>
        <begin position="38"/>
        <end position="60"/>
    </location>
</feature>
<evidence type="ECO:0000256" key="2">
    <source>
        <dbReference type="ARBA" id="ARBA00008017"/>
    </source>
</evidence>
<dbReference type="Proteomes" id="UP001519272">
    <property type="component" value="Unassembled WGS sequence"/>
</dbReference>